<evidence type="ECO:0000313" key="3">
    <source>
        <dbReference type="Proteomes" id="UP000054567"/>
    </source>
</evidence>
<dbReference type="PANTHER" id="PTHR31360">
    <property type="match status" value="1"/>
</dbReference>
<dbReference type="Pfam" id="PF06884">
    <property type="entry name" value="DUF1264"/>
    <property type="match status" value="1"/>
</dbReference>
<protein>
    <submittedName>
        <fullName evidence="2">Embryo-specific protein</fullName>
    </submittedName>
</protein>
<reference evidence="3" key="2">
    <citation type="journal article" date="2009" name="Genome Res.">
        <title>Comparative genomic analyses of the human fungal pathogens Coccidioides and their relatives.</title>
        <authorList>
            <person name="Sharpton T.J."/>
            <person name="Stajich J.E."/>
            <person name="Rounsley S.D."/>
            <person name="Gardner M.J."/>
            <person name="Wortman J.R."/>
            <person name="Jordar V.S."/>
            <person name="Maiti R."/>
            <person name="Kodira C.D."/>
            <person name="Neafsey D.E."/>
            <person name="Zeng Q."/>
            <person name="Hung C.-Y."/>
            <person name="McMahan C."/>
            <person name="Muszewska A."/>
            <person name="Grynberg M."/>
            <person name="Mandel M.A."/>
            <person name="Kellner E.M."/>
            <person name="Barker B.M."/>
            <person name="Galgiani J.N."/>
            <person name="Orbach M.J."/>
            <person name="Kirkland T.N."/>
            <person name="Cole G.T."/>
            <person name="Henn M.R."/>
            <person name="Birren B.W."/>
            <person name="Taylor J.W."/>
        </authorList>
    </citation>
    <scope>NUCLEOTIDE SEQUENCE [LARGE SCALE GENOMIC DNA]</scope>
    <source>
        <strain evidence="3">RMSCC 3488</strain>
    </source>
</reference>
<dbReference type="InterPro" id="IPR010686">
    <property type="entry name" value="OBAP-like"/>
</dbReference>
<evidence type="ECO:0000313" key="2">
    <source>
        <dbReference type="EMBL" id="KMM71904.1"/>
    </source>
</evidence>
<gene>
    <name evidence="2" type="ORF">CPAG_08204</name>
</gene>
<sequence length="237" mass="26698">MSQAGAKEVPGEPMTLENKALTIGASMIQNFKPVNQICAHLHAYHVYADDPTRCVEANHYCSHVNADFRQCLIYDSPEKNARLIGVEYMITPKIYESLPKEERELWHSHEFEVKSGMLVMSAPKGTPAAVWDKTELAEMENVVPLYGKTYHMWQVDRGDAVPMGAPQLMGSFTSEEAVKKACPGGIQQLADSTKDRFGIDIYKKREERKGVRPGWKIHPDADAFWKNSPPLYAKYAP</sequence>
<comment type="similarity">
    <text evidence="1">Belongs to the OBAP family.</text>
</comment>
<reference evidence="3" key="3">
    <citation type="journal article" date="2010" name="Genome Res.">
        <title>Population genomic sequencing of Coccidioides fungi reveals recent hybridization and transposon control.</title>
        <authorList>
            <person name="Neafsey D.E."/>
            <person name="Barker B.M."/>
            <person name="Sharpton T.J."/>
            <person name="Stajich J.E."/>
            <person name="Park D.J."/>
            <person name="Whiston E."/>
            <person name="Hung C.-Y."/>
            <person name="McMahan C."/>
            <person name="White J."/>
            <person name="Sykes S."/>
            <person name="Heiman D."/>
            <person name="Young S."/>
            <person name="Zeng Q."/>
            <person name="Abouelleil A."/>
            <person name="Aftuck L."/>
            <person name="Bessette D."/>
            <person name="Brown A."/>
            <person name="FitzGerald M."/>
            <person name="Lui A."/>
            <person name="Macdonald J.P."/>
            <person name="Priest M."/>
            <person name="Orbach M.J."/>
            <person name="Galgiani J.N."/>
            <person name="Kirkland T.N."/>
            <person name="Cole G.T."/>
            <person name="Birren B.W."/>
            <person name="Henn M.R."/>
            <person name="Taylor J.W."/>
            <person name="Rounsley S.D."/>
        </authorList>
    </citation>
    <scope>NUCLEOTIDE SEQUENCE [LARGE SCALE GENOMIC DNA]</scope>
    <source>
        <strain evidence="3">RMSCC 3488</strain>
    </source>
</reference>
<dbReference type="OrthoDB" id="1901244at2759"/>
<name>A0A0J6FS60_COCPO</name>
<accession>A0A0J6FS60</accession>
<dbReference type="EMBL" id="DS268113">
    <property type="protein sequence ID" value="KMM71904.1"/>
    <property type="molecule type" value="Genomic_DNA"/>
</dbReference>
<organism evidence="2 3">
    <name type="scientific">Coccidioides posadasii RMSCC 3488</name>
    <dbReference type="NCBI Taxonomy" id="454284"/>
    <lineage>
        <taxon>Eukaryota</taxon>
        <taxon>Fungi</taxon>
        <taxon>Dikarya</taxon>
        <taxon>Ascomycota</taxon>
        <taxon>Pezizomycotina</taxon>
        <taxon>Eurotiomycetes</taxon>
        <taxon>Eurotiomycetidae</taxon>
        <taxon>Onygenales</taxon>
        <taxon>Onygenaceae</taxon>
        <taxon>Coccidioides</taxon>
    </lineage>
</organism>
<dbReference type="AlphaFoldDB" id="A0A0J6FS60"/>
<reference evidence="2 3" key="1">
    <citation type="submission" date="2007-06" db="EMBL/GenBank/DDBJ databases">
        <title>The Genome Sequence of Coccidioides posadasii RMSCC_3488.</title>
        <authorList>
            <consortium name="Coccidioides Genome Resources Consortium"/>
            <consortium name="The Broad Institute Genome Sequencing Platform"/>
            <person name="Henn M.R."/>
            <person name="Sykes S."/>
            <person name="Young S."/>
            <person name="Jaffe D."/>
            <person name="Berlin A."/>
            <person name="Alvarez P."/>
            <person name="Butler J."/>
            <person name="Gnerre S."/>
            <person name="Grabherr M."/>
            <person name="Mauceli E."/>
            <person name="Brockman W."/>
            <person name="Kodira C."/>
            <person name="Alvarado L."/>
            <person name="Zeng Q."/>
            <person name="Crawford M."/>
            <person name="Antoine C."/>
            <person name="Devon K."/>
            <person name="Galgiani J."/>
            <person name="Orsborn K."/>
            <person name="Lewis M.L."/>
            <person name="Nusbaum C."/>
            <person name="Galagan J."/>
            <person name="Birren B."/>
        </authorList>
    </citation>
    <scope>NUCLEOTIDE SEQUENCE [LARGE SCALE GENOMIC DNA]</scope>
    <source>
        <strain evidence="2 3">RMSCC 3488</strain>
    </source>
</reference>
<dbReference type="VEuPathDB" id="FungiDB:CPAG_08204"/>
<dbReference type="Proteomes" id="UP000054567">
    <property type="component" value="Unassembled WGS sequence"/>
</dbReference>
<dbReference type="PANTHER" id="PTHR31360:SF0">
    <property type="entry name" value="OIL BODY-ASSOCIATED PROTEIN 1B"/>
    <property type="match status" value="1"/>
</dbReference>
<evidence type="ECO:0000256" key="1">
    <source>
        <dbReference type="ARBA" id="ARBA00009740"/>
    </source>
</evidence>
<proteinExistence type="inferred from homology"/>